<proteinExistence type="predicted"/>
<comment type="caution">
    <text evidence="2">The sequence shown here is derived from an EMBL/GenBank/DDBJ whole genome shotgun (WGS) entry which is preliminary data.</text>
</comment>
<reference evidence="2 3" key="1">
    <citation type="journal article" date="2019" name="Sci. Rep.">
        <title>Orb-weaving spider Araneus ventricosus genome elucidates the spidroin gene catalogue.</title>
        <authorList>
            <person name="Kono N."/>
            <person name="Nakamura H."/>
            <person name="Ohtoshi R."/>
            <person name="Moran D.A.P."/>
            <person name="Shinohara A."/>
            <person name="Yoshida Y."/>
            <person name="Fujiwara M."/>
            <person name="Mori M."/>
            <person name="Tomita M."/>
            <person name="Arakawa K."/>
        </authorList>
    </citation>
    <scope>NUCLEOTIDE SEQUENCE [LARGE SCALE GENOMIC DNA]</scope>
</reference>
<keyword evidence="3" id="KW-1185">Reference proteome</keyword>
<accession>A0A4Y2TCM7</accession>
<evidence type="ECO:0000256" key="1">
    <source>
        <dbReference type="SAM" id="Phobius"/>
    </source>
</evidence>
<evidence type="ECO:0000313" key="2">
    <source>
        <dbReference type="EMBL" id="GBN98342.1"/>
    </source>
</evidence>
<dbReference type="Proteomes" id="UP000499080">
    <property type="component" value="Unassembled WGS sequence"/>
</dbReference>
<feature type="transmembrane region" description="Helical" evidence="1">
    <location>
        <begin position="54"/>
        <end position="74"/>
    </location>
</feature>
<keyword evidence="1" id="KW-1133">Transmembrane helix</keyword>
<name>A0A4Y2TCM7_ARAVE</name>
<sequence length="100" mass="11540">MTKWQGCKVLAYYHIKSLSRHLAFGRCRFGIRWRCEGVPTSGFQPNGISNIRPFALSVAIFHFFLFVVSFHVHVHMNRHPIDTRRIDRSGPAFETHAKSG</sequence>
<protein>
    <submittedName>
        <fullName evidence="2">Uncharacterized protein</fullName>
    </submittedName>
</protein>
<keyword evidence="1" id="KW-0812">Transmembrane</keyword>
<gene>
    <name evidence="2" type="ORF">AVEN_21503_1</name>
</gene>
<organism evidence="2 3">
    <name type="scientific">Araneus ventricosus</name>
    <name type="common">Orbweaver spider</name>
    <name type="synonym">Epeira ventricosa</name>
    <dbReference type="NCBI Taxonomy" id="182803"/>
    <lineage>
        <taxon>Eukaryota</taxon>
        <taxon>Metazoa</taxon>
        <taxon>Ecdysozoa</taxon>
        <taxon>Arthropoda</taxon>
        <taxon>Chelicerata</taxon>
        <taxon>Arachnida</taxon>
        <taxon>Araneae</taxon>
        <taxon>Araneomorphae</taxon>
        <taxon>Entelegynae</taxon>
        <taxon>Araneoidea</taxon>
        <taxon>Araneidae</taxon>
        <taxon>Araneus</taxon>
    </lineage>
</organism>
<keyword evidence="1" id="KW-0472">Membrane</keyword>
<evidence type="ECO:0000313" key="3">
    <source>
        <dbReference type="Proteomes" id="UP000499080"/>
    </source>
</evidence>
<dbReference type="AlphaFoldDB" id="A0A4Y2TCM7"/>
<dbReference type="EMBL" id="BGPR01027654">
    <property type="protein sequence ID" value="GBN98342.1"/>
    <property type="molecule type" value="Genomic_DNA"/>
</dbReference>